<protein>
    <submittedName>
        <fullName evidence="1">Uncharacterized protein</fullName>
    </submittedName>
</protein>
<dbReference type="Proteomes" id="UP000037425">
    <property type="component" value="Unassembled WGS sequence"/>
</dbReference>
<organism evidence="1 2">
    <name type="scientific">Ensifer adhaerens</name>
    <name type="common">Sinorhizobium morelense</name>
    <dbReference type="NCBI Taxonomy" id="106592"/>
    <lineage>
        <taxon>Bacteria</taxon>
        <taxon>Pseudomonadati</taxon>
        <taxon>Pseudomonadota</taxon>
        <taxon>Alphaproteobacteria</taxon>
        <taxon>Hyphomicrobiales</taxon>
        <taxon>Rhizobiaceae</taxon>
        <taxon>Sinorhizobium/Ensifer group</taxon>
        <taxon>Ensifer</taxon>
    </lineage>
</organism>
<sequence>MPEDAGPRKVNAEYAIEYLQEHPEAGLCCEDRRWWITPNANETDQMVLTIDAAEAERLKDDPRLRLVSGIAHAGRSLWVVRRMT</sequence>
<evidence type="ECO:0000313" key="1">
    <source>
        <dbReference type="EMBL" id="KOF20009.1"/>
    </source>
</evidence>
<dbReference type="OrthoDB" id="8420318at2"/>
<dbReference type="AlphaFoldDB" id="A0A0L8BZR9"/>
<proteinExistence type="predicted"/>
<reference evidence="2" key="1">
    <citation type="submission" date="2015-07" db="EMBL/GenBank/DDBJ databases">
        <title>Whole genome sequence of an Ensifer adhaerens strain isolated from a cave pool in the Wind Cave National Park.</title>
        <authorList>
            <person name="Eng W.W.H."/>
            <person name="Gan H.M."/>
            <person name="Barton H.A."/>
            <person name="Savka M.A."/>
        </authorList>
    </citation>
    <scope>NUCLEOTIDE SEQUENCE [LARGE SCALE GENOMIC DNA]</scope>
    <source>
        <strain evidence="2">SD006</strain>
    </source>
</reference>
<comment type="caution">
    <text evidence="1">The sequence shown here is derived from an EMBL/GenBank/DDBJ whole genome shotgun (WGS) entry which is preliminary data.</text>
</comment>
<accession>A0A0L8BZR9</accession>
<dbReference type="PATRIC" id="fig|106592.7.peg.4503"/>
<name>A0A0L8BZR9_ENSAD</name>
<gene>
    <name evidence="1" type="ORF">AC244_08780</name>
</gene>
<dbReference type="EMBL" id="LGAP01000003">
    <property type="protein sequence ID" value="KOF20009.1"/>
    <property type="molecule type" value="Genomic_DNA"/>
</dbReference>
<evidence type="ECO:0000313" key="2">
    <source>
        <dbReference type="Proteomes" id="UP000037425"/>
    </source>
</evidence>